<accession>A0A0A9APD7</accession>
<organism evidence="1">
    <name type="scientific">Arundo donax</name>
    <name type="common">Giant reed</name>
    <name type="synonym">Donax arundinaceus</name>
    <dbReference type="NCBI Taxonomy" id="35708"/>
    <lineage>
        <taxon>Eukaryota</taxon>
        <taxon>Viridiplantae</taxon>
        <taxon>Streptophyta</taxon>
        <taxon>Embryophyta</taxon>
        <taxon>Tracheophyta</taxon>
        <taxon>Spermatophyta</taxon>
        <taxon>Magnoliopsida</taxon>
        <taxon>Liliopsida</taxon>
        <taxon>Poales</taxon>
        <taxon>Poaceae</taxon>
        <taxon>PACMAD clade</taxon>
        <taxon>Arundinoideae</taxon>
        <taxon>Arundineae</taxon>
        <taxon>Arundo</taxon>
    </lineage>
</organism>
<reference evidence="1" key="1">
    <citation type="submission" date="2014-09" db="EMBL/GenBank/DDBJ databases">
        <authorList>
            <person name="Magalhaes I.L.F."/>
            <person name="Oliveira U."/>
            <person name="Santos F.R."/>
            <person name="Vidigal T.H.D.A."/>
            <person name="Brescovit A.D."/>
            <person name="Santos A.J."/>
        </authorList>
    </citation>
    <scope>NUCLEOTIDE SEQUENCE</scope>
    <source>
        <tissue evidence="1">Shoot tissue taken approximately 20 cm above the soil surface</tissue>
    </source>
</reference>
<proteinExistence type="predicted"/>
<sequence>MLHSWCNLIFPSHALKKSDSFVNLPTMSTSRYQSKECYMIWLESFLLHTA</sequence>
<name>A0A0A9APD7_ARUDO</name>
<evidence type="ECO:0000313" key="1">
    <source>
        <dbReference type="EMBL" id="JAD48957.1"/>
    </source>
</evidence>
<protein>
    <submittedName>
        <fullName evidence="1">Uncharacterized protein</fullName>
    </submittedName>
</protein>
<reference evidence="1" key="2">
    <citation type="journal article" date="2015" name="Data Brief">
        <title>Shoot transcriptome of the giant reed, Arundo donax.</title>
        <authorList>
            <person name="Barrero R.A."/>
            <person name="Guerrero F.D."/>
            <person name="Moolhuijzen P."/>
            <person name="Goolsby J.A."/>
            <person name="Tidwell J."/>
            <person name="Bellgard S.E."/>
            <person name="Bellgard M.I."/>
        </authorList>
    </citation>
    <scope>NUCLEOTIDE SEQUENCE</scope>
    <source>
        <tissue evidence="1">Shoot tissue taken approximately 20 cm above the soil surface</tissue>
    </source>
</reference>
<dbReference type="EMBL" id="GBRH01248938">
    <property type="protein sequence ID" value="JAD48957.1"/>
    <property type="molecule type" value="Transcribed_RNA"/>
</dbReference>
<dbReference type="AlphaFoldDB" id="A0A0A9APD7"/>